<comment type="pathway">
    <text evidence="1">Lipid metabolism; fatty acid beta-oxidation.</text>
</comment>
<name>A0A540R9Z5_9CORY</name>
<evidence type="ECO:0000256" key="2">
    <source>
        <dbReference type="ARBA" id="ARBA00009463"/>
    </source>
</evidence>
<keyword evidence="6" id="KW-0520">NAD</keyword>
<keyword evidence="5" id="KW-0560">Oxidoreductase</keyword>
<evidence type="ECO:0000256" key="5">
    <source>
        <dbReference type="ARBA" id="ARBA00023002"/>
    </source>
</evidence>
<evidence type="ECO:0000256" key="7">
    <source>
        <dbReference type="ARBA" id="ARBA00023098"/>
    </source>
</evidence>
<dbReference type="Gene3D" id="3.90.226.10">
    <property type="entry name" value="2-enoyl-CoA Hydratase, Chain A, domain 1"/>
    <property type="match status" value="1"/>
</dbReference>
<dbReference type="AlphaFoldDB" id="A0A540R9Z5"/>
<feature type="domain" description="3-hydroxyacyl-CoA dehydrogenase NAD binding" evidence="10">
    <location>
        <begin position="5"/>
        <end position="174"/>
    </location>
</feature>
<comment type="caution">
    <text evidence="11">The sequence shown here is derived from an EMBL/GenBank/DDBJ whole genome shotgun (WGS) entry which is preliminary data.</text>
</comment>
<evidence type="ECO:0000256" key="8">
    <source>
        <dbReference type="ARBA" id="ARBA00049556"/>
    </source>
</evidence>
<keyword evidence="12" id="KW-1185">Reference proteome</keyword>
<reference evidence="11 12" key="1">
    <citation type="submission" date="2019-06" db="EMBL/GenBank/DDBJ databases">
        <title>Draft genome of C. phoceense Strain 272.</title>
        <authorList>
            <person name="Pacheco L.G.C."/>
            <person name="Barberis C.M."/>
            <person name="Almuzara M.N."/>
            <person name="Traglia G.M."/>
            <person name="Santos C.S."/>
            <person name="Rocha D.J.P.G."/>
            <person name="Aguiar E.R.G.R."/>
            <person name="Vay C.A."/>
        </authorList>
    </citation>
    <scope>NUCLEOTIDE SEQUENCE [LARGE SCALE GENOMIC DNA]</scope>
    <source>
        <strain evidence="11 12">272</strain>
    </source>
</reference>
<proteinExistence type="inferred from homology"/>
<dbReference type="Proteomes" id="UP000318080">
    <property type="component" value="Unassembled WGS sequence"/>
</dbReference>
<dbReference type="RefSeq" id="WP_141628625.1">
    <property type="nucleotide sequence ID" value="NZ_VHIR01000003.1"/>
</dbReference>
<dbReference type="SUPFAM" id="SSF52096">
    <property type="entry name" value="ClpP/crotonase"/>
    <property type="match status" value="1"/>
</dbReference>
<keyword evidence="3" id="KW-0276">Fatty acid metabolism</keyword>
<dbReference type="SUPFAM" id="SSF51735">
    <property type="entry name" value="NAD(P)-binding Rossmann-fold domains"/>
    <property type="match status" value="1"/>
</dbReference>
<dbReference type="EMBL" id="VHIR01000003">
    <property type="protein sequence ID" value="TQE44194.1"/>
    <property type="molecule type" value="Genomic_DNA"/>
</dbReference>
<dbReference type="InterPro" id="IPR006176">
    <property type="entry name" value="3-OHacyl-CoA_DH_NAD-bd"/>
</dbReference>
<dbReference type="GO" id="GO:0070403">
    <property type="term" value="F:NAD+ binding"/>
    <property type="evidence" value="ECO:0007669"/>
    <property type="project" value="InterPro"/>
</dbReference>
<dbReference type="Pfam" id="PF00378">
    <property type="entry name" value="ECH_1"/>
    <property type="match status" value="1"/>
</dbReference>
<dbReference type="Pfam" id="PF00725">
    <property type="entry name" value="3HCDH"/>
    <property type="match status" value="1"/>
</dbReference>
<evidence type="ECO:0000256" key="1">
    <source>
        <dbReference type="ARBA" id="ARBA00005005"/>
    </source>
</evidence>
<evidence type="ECO:0000259" key="10">
    <source>
        <dbReference type="Pfam" id="PF02737"/>
    </source>
</evidence>
<dbReference type="Pfam" id="PF02737">
    <property type="entry name" value="3HCDH_N"/>
    <property type="match status" value="1"/>
</dbReference>
<comment type="similarity">
    <text evidence="2">Belongs to the 3-hydroxyacyl-CoA dehydrogenase family.</text>
</comment>
<organism evidence="11 12">
    <name type="scientific">Corynebacterium phoceense</name>
    <dbReference type="NCBI Taxonomy" id="1686286"/>
    <lineage>
        <taxon>Bacteria</taxon>
        <taxon>Bacillati</taxon>
        <taxon>Actinomycetota</taxon>
        <taxon>Actinomycetes</taxon>
        <taxon>Mycobacteriales</taxon>
        <taxon>Corynebacteriaceae</taxon>
        <taxon>Corynebacterium</taxon>
    </lineage>
</organism>
<dbReference type="STRING" id="1686286.GCA_900092335_00890"/>
<dbReference type="PANTHER" id="PTHR48075">
    <property type="entry name" value="3-HYDROXYACYL-COA DEHYDROGENASE FAMILY PROTEIN"/>
    <property type="match status" value="1"/>
</dbReference>
<dbReference type="Gene3D" id="3.40.50.720">
    <property type="entry name" value="NAD(P)-binding Rossmann-like Domain"/>
    <property type="match status" value="1"/>
</dbReference>
<dbReference type="UniPathway" id="UPA00659"/>
<keyword evidence="4" id="KW-0442">Lipid degradation</keyword>
<dbReference type="GO" id="GO:0006635">
    <property type="term" value="P:fatty acid beta-oxidation"/>
    <property type="evidence" value="ECO:0007669"/>
    <property type="project" value="UniProtKB-UniPathway"/>
</dbReference>
<dbReference type="CDD" id="cd06558">
    <property type="entry name" value="crotonase-like"/>
    <property type="match status" value="1"/>
</dbReference>
<gene>
    <name evidence="11" type="ORF">EJK80_03420</name>
</gene>
<evidence type="ECO:0000256" key="6">
    <source>
        <dbReference type="ARBA" id="ARBA00023027"/>
    </source>
</evidence>
<dbReference type="InterPro" id="IPR029045">
    <property type="entry name" value="ClpP/crotonase-like_dom_sf"/>
</dbReference>
<dbReference type="Gene3D" id="1.10.1040.50">
    <property type="match status" value="1"/>
</dbReference>
<protein>
    <submittedName>
        <fullName evidence="11">3-hydroxyacyl-CoA dehydrogenase/enoyl-CoA hydratase family protein</fullName>
    </submittedName>
</protein>
<evidence type="ECO:0000259" key="9">
    <source>
        <dbReference type="Pfam" id="PF00725"/>
    </source>
</evidence>
<dbReference type="InterPro" id="IPR001753">
    <property type="entry name" value="Enoyl-CoA_hydra/iso"/>
</dbReference>
<dbReference type="InterPro" id="IPR036291">
    <property type="entry name" value="NAD(P)-bd_dom_sf"/>
</dbReference>
<dbReference type="InterPro" id="IPR008927">
    <property type="entry name" value="6-PGluconate_DH-like_C_sf"/>
</dbReference>
<comment type="catalytic activity">
    <reaction evidence="8">
        <text>a (3S)-3-hydroxyacyl-CoA + NAD(+) = a 3-oxoacyl-CoA + NADH + H(+)</text>
        <dbReference type="Rhea" id="RHEA:22432"/>
        <dbReference type="ChEBI" id="CHEBI:15378"/>
        <dbReference type="ChEBI" id="CHEBI:57318"/>
        <dbReference type="ChEBI" id="CHEBI:57540"/>
        <dbReference type="ChEBI" id="CHEBI:57945"/>
        <dbReference type="ChEBI" id="CHEBI:90726"/>
        <dbReference type="EC" id="1.1.1.35"/>
    </reaction>
</comment>
<keyword evidence="7" id="KW-0443">Lipid metabolism</keyword>
<dbReference type="PANTHER" id="PTHR48075:SF7">
    <property type="entry name" value="3-HYDROXYACYL-COA DEHYDROGENASE-RELATED"/>
    <property type="match status" value="1"/>
</dbReference>
<dbReference type="SUPFAM" id="SSF48179">
    <property type="entry name" value="6-phosphogluconate dehydrogenase C-terminal domain-like"/>
    <property type="match status" value="2"/>
</dbReference>
<evidence type="ECO:0000313" key="11">
    <source>
        <dbReference type="EMBL" id="TQE44194.1"/>
    </source>
</evidence>
<dbReference type="GO" id="GO:0003857">
    <property type="term" value="F:(3S)-3-hydroxyacyl-CoA dehydrogenase (NAD+) activity"/>
    <property type="evidence" value="ECO:0007669"/>
    <property type="project" value="UniProtKB-EC"/>
</dbReference>
<evidence type="ECO:0000256" key="4">
    <source>
        <dbReference type="ARBA" id="ARBA00022963"/>
    </source>
</evidence>
<feature type="domain" description="3-hydroxyacyl-CoA dehydrogenase C-terminal" evidence="9">
    <location>
        <begin position="177"/>
        <end position="279"/>
    </location>
</feature>
<sequence length="751" mass="79946">MTIQKAAVFGAGSMGAGIAALLASAGIDVLLFDITREGAQKGIDIQVKRKGFYHPSHVENIRPAVTGEDLQLLEDRDWVIEAIFEDLDAKHDLYAQVEPHLKDGALLTSNTSTLPLARLLKGITRKNTFAITHFFNPPKIMRLVELVANNDDTAATLRLAIEQQLGKVALDCRDTPGFIANRVGCYWLAAGVFTAREHGVSYELADAAFGRAFGIPRTGVFGLLDYIGLQLVAPIWGSLEAALPQGDRIFDVPLGRDEFIAGLVERGLTGRTGEGGFYRGRDESVREDYSYGPRLQPDDPVVGLKDPREVMDTDSPGGRFARDLFLATLRYCCEVAPDIADHVGLIDDGLKLGFGWKKGIFELADAVGHEWLVAALAASEGGVPALVEAASEGFYPAAGQVLSSTGNPVELPERPGVVTLAGLRAAGATAVLEHEAGTLHHVNAEGRGIGIIDLHTPLNSLPTAGLAFLRACVEHAAEAEDIDALVIGNDEARAFSAGADLPTIAEAAASGDAERVRGLIRDGSETMRALRFAPVPIVGAVRGVALGGGCELALACDRLVIHADTKVGFPERNVGLYPGWGGSIAMLEHNLEAGHADAHQRAFDFIASATPAPNAYFARDVDAVRESDVILMSPDHVLARAIEEAAALAEGYTPRTDVSLPLYSGQPPLDAAWPLEDTTDNDHAIVAQLAKVYTAGSLDEQEAAGDANGAAALSYSEFSDREVELDVPVLLWPANVERSAHMARTRTPLRN</sequence>
<accession>A0A540R9Z5</accession>
<dbReference type="InterPro" id="IPR006108">
    <property type="entry name" value="3HC_DH_C"/>
</dbReference>
<evidence type="ECO:0000256" key="3">
    <source>
        <dbReference type="ARBA" id="ARBA00022832"/>
    </source>
</evidence>
<evidence type="ECO:0000313" key="12">
    <source>
        <dbReference type="Proteomes" id="UP000318080"/>
    </source>
</evidence>